<reference evidence="2" key="3">
    <citation type="submission" date="2018-08" db="UniProtKB">
        <authorList>
            <consortium name="EnsemblPlants"/>
        </authorList>
    </citation>
    <scope>IDENTIFICATION</scope>
    <source>
        <strain evidence="2">cv. Bd21</strain>
    </source>
</reference>
<evidence type="ECO:0000313" key="3">
    <source>
        <dbReference type="Proteomes" id="UP000008810"/>
    </source>
</evidence>
<dbReference type="Gramene" id="PNT61698">
    <property type="protein sequence ID" value="PNT61698"/>
    <property type="gene ID" value="BRADI_5g19033v3"/>
</dbReference>
<protein>
    <submittedName>
        <fullName evidence="1 2">Uncharacterized protein</fullName>
    </submittedName>
</protein>
<gene>
    <name evidence="1" type="ORF">BRADI_5g19033v3</name>
</gene>
<organism evidence="1">
    <name type="scientific">Brachypodium distachyon</name>
    <name type="common">Purple false brome</name>
    <name type="synonym">Trachynia distachya</name>
    <dbReference type="NCBI Taxonomy" id="15368"/>
    <lineage>
        <taxon>Eukaryota</taxon>
        <taxon>Viridiplantae</taxon>
        <taxon>Streptophyta</taxon>
        <taxon>Embryophyta</taxon>
        <taxon>Tracheophyta</taxon>
        <taxon>Spermatophyta</taxon>
        <taxon>Magnoliopsida</taxon>
        <taxon>Liliopsida</taxon>
        <taxon>Poales</taxon>
        <taxon>Poaceae</taxon>
        <taxon>BOP clade</taxon>
        <taxon>Pooideae</taxon>
        <taxon>Stipodae</taxon>
        <taxon>Brachypodieae</taxon>
        <taxon>Brachypodium</taxon>
    </lineage>
</organism>
<dbReference type="InParanoid" id="A0A2K2CI35"/>
<name>A0A2K2CI35_BRADI</name>
<reference evidence="1" key="2">
    <citation type="submission" date="2017-06" db="EMBL/GenBank/DDBJ databases">
        <title>WGS assembly of Brachypodium distachyon.</title>
        <authorList>
            <consortium name="The International Brachypodium Initiative"/>
            <person name="Lucas S."/>
            <person name="Harmon-Smith M."/>
            <person name="Lail K."/>
            <person name="Tice H."/>
            <person name="Grimwood J."/>
            <person name="Bruce D."/>
            <person name="Barry K."/>
            <person name="Shu S."/>
            <person name="Lindquist E."/>
            <person name="Wang M."/>
            <person name="Pitluck S."/>
            <person name="Vogel J.P."/>
            <person name="Garvin D.F."/>
            <person name="Mockler T.C."/>
            <person name="Schmutz J."/>
            <person name="Rokhsar D."/>
            <person name="Bevan M.W."/>
        </authorList>
    </citation>
    <scope>NUCLEOTIDE SEQUENCE</scope>
    <source>
        <strain evidence="1">Bd21</strain>
    </source>
</reference>
<proteinExistence type="predicted"/>
<accession>A0A2K2CI35</accession>
<dbReference type="EMBL" id="CM000884">
    <property type="protein sequence ID" value="PNT61698.1"/>
    <property type="molecule type" value="Genomic_DNA"/>
</dbReference>
<dbReference type="Proteomes" id="UP000008810">
    <property type="component" value="Chromosome 5"/>
</dbReference>
<evidence type="ECO:0000313" key="2">
    <source>
        <dbReference type="EnsemblPlants" id="PNT61698"/>
    </source>
</evidence>
<dbReference type="EnsemblPlants" id="PNT61698">
    <property type="protein sequence ID" value="PNT61698"/>
    <property type="gene ID" value="BRADI_5g19033v3"/>
</dbReference>
<reference evidence="1 2" key="1">
    <citation type="journal article" date="2010" name="Nature">
        <title>Genome sequencing and analysis of the model grass Brachypodium distachyon.</title>
        <authorList>
            <consortium name="International Brachypodium Initiative"/>
        </authorList>
    </citation>
    <scope>NUCLEOTIDE SEQUENCE [LARGE SCALE GENOMIC DNA]</scope>
    <source>
        <strain evidence="1 2">Bd21</strain>
    </source>
</reference>
<keyword evidence="3" id="KW-1185">Reference proteome</keyword>
<evidence type="ECO:0000313" key="1">
    <source>
        <dbReference type="EMBL" id="PNT61698.1"/>
    </source>
</evidence>
<dbReference type="AlphaFoldDB" id="A0A2K2CI35"/>
<sequence>MVGEYARTKCFIHISPRNNMQLVGFLHGIIPYDILTEVPQRACWFKRMCYQIPRIYCFHMPRFVLETI</sequence>